<accession>A0A7W5V506</accession>
<keyword evidence="1 2" id="KW-0238">DNA-binding</keyword>
<dbReference type="EMBL" id="JACIBV010000001">
    <property type="protein sequence ID" value="MBB3725659.1"/>
    <property type="molecule type" value="Genomic_DNA"/>
</dbReference>
<dbReference type="GO" id="GO:0003677">
    <property type="term" value="F:DNA binding"/>
    <property type="evidence" value="ECO:0007669"/>
    <property type="project" value="UniProtKB-UniRule"/>
</dbReference>
<dbReference type="Pfam" id="PF00440">
    <property type="entry name" value="TetR_N"/>
    <property type="match status" value="1"/>
</dbReference>
<dbReference type="InterPro" id="IPR041583">
    <property type="entry name" value="TetR_C_31"/>
</dbReference>
<dbReference type="RefSeq" id="WP_183645231.1">
    <property type="nucleotide sequence ID" value="NZ_JACIBV010000001.1"/>
</dbReference>
<dbReference type="GeneID" id="95388068"/>
<evidence type="ECO:0000256" key="1">
    <source>
        <dbReference type="ARBA" id="ARBA00023125"/>
    </source>
</evidence>
<dbReference type="Gene3D" id="1.10.357.10">
    <property type="entry name" value="Tetracycline Repressor, domain 2"/>
    <property type="match status" value="1"/>
</dbReference>
<sequence>MPRKSDRRDLLADTALRLIDDSGLAQVTHRAIDKAAGVPDGTTSNYFRTRSALYEAIVRRLLDLQLADLDRLAVTPLPGSPAELLDLLAATVEAGDGTARNRYLARVELSLEAARNPELAALMREMRAGAFQVIARKARAVHPDATDEQLDALGSVLTGLSLDRITLGVPAMSPRDVLAAVIPALLSQRHH</sequence>
<dbReference type="Proteomes" id="UP000579945">
    <property type="component" value="Unassembled WGS sequence"/>
</dbReference>
<feature type="domain" description="HTH tetR-type" evidence="3">
    <location>
        <begin position="5"/>
        <end position="65"/>
    </location>
</feature>
<evidence type="ECO:0000259" key="3">
    <source>
        <dbReference type="PROSITE" id="PS50977"/>
    </source>
</evidence>
<reference evidence="4 5" key="1">
    <citation type="submission" date="2020-08" db="EMBL/GenBank/DDBJ databases">
        <title>Sequencing the genomes of 1000 actinobacteria strains.</title>
        <authorList>
            <person name="Klenk H.-P."/>
        </authorList>
    </citation>
    <scope>NUCLEOTIDE SEQUENCE [LARGE SCALE GENOMIC DNA]</scope>
    <source>
        <strain evidence="4 5">DSM 44320</strain>
    </source>
</reference>
<comment type="caution">
    <text evidence="4">The sequence shown here is derived from an EMBL/GenBank/DDBJ whole genome shotgun (WGS) entry which is preliminary data.</text>
</comment>
<dbReference type="InterPro" id="IPR009057">
    <property type="entry name" value="Homeodomain-like_sf"/>
</dbReference>
<keyword evidence="5" id="KW-1185">Reference proteome</keyword>
<evidence type="ECO:0000256" key="2">
    <source>
        <dbReference type="PROSITE-ProRule" id="PRU00335"/>
    </source>
</evidence>
<proteinExistence type="predicted"/>
<dbReference type="PROSITE" id="PS50977">
    <property type="entry name" value="HTH_TETR_2"/>
    <property type="match status" value="1"/>
</dbReference>
<dbReference type="InterPro" id="IPR001647">
    <property type="entry name" value="HTH_TetR"/>
</dbReference>
<organism evidence="4 5">
    <name type="scientific">Nonomuraea dietziae</name>
    <dbReference type="NCBI Taxonomy" id="65515"/>
    <lineage>
        <taxon>Bacteria</taxon>
        <taxon>Bacillati</taxon>
        <taxon>Actinomycetota</taxon>
        <taxon>Actinomycetes</taxon>
        <taxon>Streptosporangiales</taxon>
        <taxon>Streptosporangiaceae</taxon>
        <taxon>Nonomuraea</taxon>
    </lineage>
</organism>
<dbReference type="SUPFAM" id="SSF46689">
    <property type="entry name" value="Homeodomain-like"/>
    <property type="match status" value="1"/>
</dbReference>
<evidence type="ECO:0000313" key="4">
    <source>
        <dbReference type="EMBL" id="MBB3725659.1"/>
    </source>
</evidence>
<evidence type="ECO:0000313" key="5">
    <source>
        <dbReference type="Proteomes" id="UP000579945"/>
    </source>
</evidence>
<gene>
    <name evidence="4" type="ORF">FHR33_001519</name>
</gene>
<protein>
    <submittedName>
        <fullName evidence="4">DNA-binding transcriptional regulator YbjK</fullName>
    </submittedName>
</protein>
<dbReference type="Pfam" id="PF17940">
    <property type="entry name" value="TetR_C_31"/>
    <property type="match status" value="1"/>
</dbReference>
<name>A0A7W5V506_9ACTN</name>
<feature type="DNA-binding region" description="H-T-H motif" evidence="2">
    <location>
        <begin position="28"/>
        <end position="47"/>
    </location>
</feature>
<dbReference type="AlphaFoldDB" id="A0A7W5V506"/>